<sequence length="183" mass="19419">MIDPIDGTKNFLRGVPTWATLIGLIEKQSDGSEVVVVGVVSAPALFRRWYASEGNGAFVSVNKAAPERINVSQVSDIKDASISYSDFIGWGERLAPFQDLMASAWRTRGIGDFWSHMLVAEGAVDVAAEPSLAVWDMAALDIIVREAGGRFTNVAGIDGSLGGSGLSTNAAIHQKIVDALNGR</sequence>
<accession>A0A6J7KTC9</accession>
<dbReference type="Gene3D" id="3.30.540.10">
    <property type="entry name" value="Fructose-1,6-Bisphosphatase, subunit A, domain 1"/>
    <property type="match status" value="1"/>
</dbReference>
<dbReference type="Gene3D" id="3.40.190.80">
    <property type="match status" value="1"/>
</dbReference>
<proteinExistence type="predicted"/>
<organism evidence="1">
    <name type="scientific">freshwater metagenome</name>
    <dbReference type="NCBI Taxonomy" id="449393"/>
    <lineage>
        <taxon>unclassified sequences</taxon>
        <taxon>metagenomes</taxon>
        <taxon>ecological metagenomes</taxon>
    </lineage>
</organism>
<dbReference type="AlphaFoldDB" id="A0A6J7KTC9"/>
<dbReference type="InterPro" id="IPR000760">
    <property type="entry name" value="Inositol_monophosphatase-like"/>
</dbReference>
<evidence type="ECO:0000313" key="1">
    <source>
        <dbReference type="EMBL" id="CAB4958761.1"/>
    </source>
</evidence>
<dbReference type="GO" id="GO:0007165">
    <property type="term" value="P:signal transduction"/>
    <property type="evidence" value="ECO:0007669"/>
    <property type="project" value="TreeGrafter"/>
</dbReference>
<protein>
    <submittedName>
        <fullName evidence="1">Unannotated protein</fullName>
    </submittedName>
</protein>
<dbReference type="EMBL" id="CAFBNQ010000058">
    <property type="protein sequence ID" value="CAB4958761.1"/>
    <property type="molecule type" value="Genomic_DNA"/>
</dbReference>
<gene>
    <name evidence="1" type="ORF">UFOPK3861_00650</name>
</gene>
<dbReference type="PANTHER" id="PTHR20854">
    <property type="entry name" value="INOSITOL MONOPHOSPHATASE"/>
    <property type="match status" value="1"/>
</dbReference>
<dbReference type="Pfam" id="PF00459">
    <property type="entry name" value="Inositol_P"/>
    <property type="match status" value="1"/>
</dbReference>
<dbReference type="GO" id="GO:0006020">
    <property type="term" value="P:inositol metabolic process"/>
    <property type="evidence" value="ECO:0007669"/>
    <property type="project" value="TreeGrafter"/>
</dbReference>
<dbReference type="PANTHER" id="PTHR20854:SF4">
    <property type="entry name" value="INOSITOL-1-MONOPHOSPHATASE-RELATED"/>
    <property type="match status" value="1"/>
</dbReference>
<dbReference type="SUPFAM" id="SSF56655">
    <property type="entry name" value="Carbohydrate phosphatase"/>
    <property type="match status" value="1"/>
</dbReference>
<dbReference type="GO" id="GO:0008934">
    <property type="term" value="F:inositol monophosphate 1-phosphatase activity"/>
    <property type="evidence" value="ECO:0007669"/>
    <property type="project" value="TreeGrafter"/>
</dbReference>
<reference evidence="1" key="1">
    <citation type="submission" date="2020-05" db="EMBL/GenBank/DDBJ databases">
        <authorList>
            <person name="Chiriac C."/>
            <person name="Salcher M."/>
            <person name="Ghai R."/>
            <person name="Kavagutti S V."/>
        </authorList>
    </citation>
    <scope>NUCLEOTIDE SEQUENCE</scope>
</reference>
<name>A0A6J7KTC9_9ZZZZ</name>